<comment type="caution">
    <text evidence="2">The sequence shown here is derived from an EMBL/GenBank/DDBJ whole genome shotgun (WGS) entry which is preliminary data.</text>
</comment>
<reference evidence="2 3" key="2">
    <citation type="journal article" date="2019" name="G3 (Bethesda)">
        <title>Hybrid Assembly of the Genome of the Entomopathogenic Nematode Steinernema carpocapsae Identifies the X-Chromosome.</title>
        <authorList>
            <person name="Serra L."/>
            <person name="Macchietto M."/>
            <person name="Macias-Munoz A."/>
            <person name="McGill C.J."/>
            <person name="Rodriguez I.M."/>
            <person name="Rodriguez B."/>
            <person name="Murad R."/>
            <person name="Mortazavi A."/>
        </authorList>
    </citation>
    <scope>NUCLEOTIDE SEQUENCE [LARGE SCALE GENOMIC DNA]</scope>
    <source>
        <strain evidence="2 3">ALL</strain>
    </source>
</reference>
<accession>A0A4U5NCR0</accession>
<organism evidence="2 3">
    <name type="scientific">Steinernema carpocapsae</name>
    <name type="common">Entomopathogenic nematode</name>
    <dbReference type="NCBI Taxonomy" id="34508"/>
    <lineage>
        <taxon>Eukaryota</taxon>
        <taxon>Metazoa</taxon>
        <taxon>Ecdysozoa</taxon>
        <taxon>Nematoda</taxon>
        <taxon>Chromadorea</taxon>
        <taxon>Rhabditida</taxon>
        <taxon>Tylenchina</taxon>
        <taxon>Panagrolaimomorpha</taxon>
        <taxon>Strongyloidoidea</taxon>
        <taxon>Steinernematidae</taxon>
        <taxon>Steinernema</taxon>
    </lineage>
</organism>
<evidence type="ECO:0000256" key="1">
    <source>
        <dbReference type="SAM" id="Phobius"/>
    </source>
</evidence>
<gene>
    <name evidence="2" type="ORF">L596_014727</name>
</gene>
<evidence type="ECO:0000313" key="3">
    <source>
        <dbReference type="Proteomes" id="UP000298663"/>
    </source>
</evidence>
<keyword evidence="1" id="KW-0472">Membrane</keyword>
<dbReference type="Proteomes" id="UP000298663">
    <property type="component" value="Unassembled WGS sequence"/>
</dbReference>
<evidence type="ECO:0000313" key="2">
    <source>
        <dbReference type="EMBL" id="TKR80697.1"/>
    </source>
</evidence>
<reference evidence="2 3" key="1">
    <citation type="journal article" date="2015" name="Genome Biol.">
        <title>Comparative genomics of Steinernema reveals deeply conserved gene regulatory networks.</title>
        <authorList>
            <person name="Dillman A.R."/>
            <person name="Macchietto M."/>
            <person name="Porter C.F."/>
            <person name="Rogers A."/>
            <person name="Williams B."/>
            <person name="Antoshechkin I."/>
            <person name="Lee M.M."/>
            <person name="Goodwin Z."/>
            <person name="Lu X."/>
            <person name="Lewis E.E."/>
            <person name="Goodrich-Blair H."/>
            <person name="Stock S.P."/>
            <person name="Adams B.J."/>
            <person name="Sternberg P.W."/>
            <person name="Mortazavi A."/>
        </authorList>
    </citation>
    <scope>NUCLEOTIDE SEQUENCE [LARGE SCALE GENOMIC DNA]</scope>
    <source>
        <strain evidence="2 3">ALL</strain>
    </source>
</reference>
<proteinExistence type="predicted"/>
<sequence>MELQFYEQRLLDHIVLLLFLALLPQFAVPRQERLRRERLGGGIEELLQVESVLFLVRKSLRNHIELVELFHGACIFGFGGFVFTPQFDPFFANDFGDHRGQLLHRRFFQVELRDVADSAFGRDVAYDRLAEIMDQRHLDASGGVETFSSG</sequence>
<dbReference type="AlphaFoldDB" id="A0A4U5NCR0"/>
<keyword evidence="1" id="KW-1133">Transmembrane helix</keyword>
<dbReference type="EMBL" id="AZBU02000004">
    <property type="protein sequence ID" value="TKR80697.1"/>
    <property type="molecule type" value="Genomic_DNA"/>
</dbReference>
<protein>
    <submittedName>
        <fullName evidence="2">Uncharacterized protein</fullName>
    </submittedName>
</protein>
<name>A0A4U5NCR0_STECR</name>
<keyword evidence="1" id="KW-0812">Transmembrane</keyword>
<keyword evidence="3" id="KW-1185">Reference proteome</keyword>
<feature type="transmembrane region" description="Helical" evidence="1">
    <location>
        <begin position="12"/>
        <end position="28"/>
    </location>
</feature>